<name>A0ABQ5I5G1_9ASTR</name>
<gene>
    <name evidence="1" type="ORF">Tco_1090146</name>
</gene>
<proteinExistence type="predicted"/>
<dbReference type="Proteomes" id="UP001151760">
    <property type="component" value="Unassembled WGS sequence"/>
</dbReference>
<protein>
    <submittedName>
        <fullName evidence="1">Uncharacterized protein</fullName>
    </submittedName>
</protein>
<keyword evidence="2" id="KW-1185">Reference proteome</keyword>
<accession>A0ABQ5I5G1</accession>
<comment type="caution">
    <text evidence="1">The sequence shown here is derived from an EMBL/GenBank/DDBJ whole genome shotgun (WGS) entry which is preliminary data.</text>
</comment>
<reference evidence="1" key="2">
    <citation type="submission" date="2022-01" db="EMBL/GenBank/DDBJ databases">
        <authorList>
            <person name="Yamashiro T."/>
            <person name="Shiraishi A."/>
            <person name="Satake H."/>
            <person name="Nakayama K."/>
        </authorList>
    </citation>
    <scope>NUCLEOTIDE SEQUENCE</scope>
</reference>
<dbReference type="EMBL" id="BQNB010020314">
    <property type="protein sequence ID" value="GJT94628.1"/>
    <property type="molecule type" value="Genomic_DNA"/>
</dbReference>
<evidence type="ECO:0000313" key="1">
    <source>
        <dbReference type="EMBL" id="GJT94628.1"/>
    </source>
</evidence>
<evidence type="ECO:0000313" key="2">
    <source>
        <dbReference type="Proteomes" id="UP001151760"/>
    </source>
</evidence>
<organism evidence="1 2">
    <name type="scientific">Tanacetum coccineum</name>
    <dbReference type="NCBI Taxonomy" id="301880"/>
    <lineage>
        <taxon>Eukaryota</taxon>
        <taxon>Viridiplantae</taxon>
        <taxon>Streptophyta</taxon>
        <taxon>Embryophyta</taxon>
        <taxon>Tracheophyta</taxon>
        <taxon>Spermatophyta</taxon>
        <taxon>Magnoliopsida</taxon>
        <taxon>eudicotyledons</taxon>
        <taxon>Gunneridae</taxon>
        <taxon>Pentapetalae</taxon>
        <taxon>asterids</taxon>
        <taxon>campanulids</taxon>
        <taxon>Asterales</taxon>
        <taxon>Asteraceae</taxon>
        <taxon>Asteroideae</taxon>
        <taxon>Anthemideae</taxon>
        <taxon>Anthemidinae</taxon>
        <taxon>Tanacetum</taxon>
    </lineage>
</organism>
<reference evidence="1" key="1">
    <citation type="journal article" date="2022" name="Int. J. Mol. Sci.">
        <title>Draft Genome of Tanacetum Coccineum: Genomic Comparison of Closely Related Tanacetum-Family Plants.</title>
        <authorList>
            <person name="Yamashiro T."/>
            <person name="Shiraishi A."/>
            <person name="Nakayama K."/>
            <person name="Satake H."/>
        </authorList>
    </citation>
    <scope>NUCLEOTIDE SEQUENCE</scope>
</reference>
<dbReference type="CDD" id="cd09272">
    <property type="entry name" value="RNase_HI_RT_Ty1"/>
    <property type="match status" value="1"/>
</dbReference>
<sequence length="712" mass="79535">MDTRASNSKLVEPLSEPERTLDVTGKTYYLFNQSQYTIELLKKHSLDECVSMSTPMATKRLDADLQGTPTNQITYRRMIGGLIYPTASHPDIAYATFYSKTKHIDIQYHFIKEYVEKGIVELFFVETEYQLADLFTKALLKERFEYLVRHIEAIIEVGEEIKKIFEAHYNDYNYLFFQTDQLEWVLWYAPWLSDQLEWICGMLYGLVINWSSSAIETSRNRVNVMPPFAPKKFRMGVAIATGRRGYYKPGTRAWEYQLTDKEKEMERMMIYWDQVEYEVSDDDDSDLKSTARSVPKDYELEDTGVARGLGVTIQFGLGSSKKGGRVVLELGLGRVFVLDVMGGGMGDCIFINCGFSVAVWCGGVELGIRMDGGGSEFGISSWRGSRVDGRSYLLSGAIDGSEANRIMRDSKLEFENSRKGVDHIEGEVEQSKGGVRVAREDDRGVTEGREDVREVFNIVEADRVKMDVSRVEGIIGKKLGKEALSERVSEELVNLYGSLNVSNNFLAELRIDHVAMMWVELDLHLERVRVVWDPWDIVEAVVFSINMKKDIAGCGHESKCNFAVFGLVEVSIMGLQVTVFMGRICDVRVSVLNGSNFGTKKLPKQDSGITGMAGCKPNLSNVLASVVVDTCDLIAGRRCNTSVGVGGGRAQSGSEWEQGRGGSLIANGGGRLELGDSAWKLALVVFCGVRRADGGLRTVGLCWRLNKIQAGR</sequence>